<evidence type="ECO:0000256" key="2">
    <source>
        <dbReference type="ARBA" id="ARBA00008814"/>
    </source>
</evidence>
<dbReference type="PROSITE" id="PS50983">
    <property type="entry name" value="FE_B12_PBP"/>
    <property type="match status" value="1"/>
</dbReference>
<evidence type="ECO:0000256" key="4">
    <source>
        <dbReference type="ARBA" id="ARBA00022729"/>
    </source>
</evidence>
<dbReference type="PANTHER" id="PTHR30532">
    <property type="entry name" value="IRON III DICITRATE-BINDING PERIPLASMIC PROTEIN"/>
    <property type="match status" value="1"/>
</dbReference>
<keyword evidence="4" id="KW-0732">Signal</keyword>
<dbReference type="GO" id="GO:1901678">
    <property type="term" value="P:iron coordination entity transport"/>
    <property type="evidence" value="ECO:0007669"/>
    <property type="project" value="UniProtKB-ARBA"/>
</dbReference>
<dbReference type="PANTHER" id="PTHR30532:SF28">
    <property type="entry name" value="PETROBACTIN-BINDING PROTEIN YCLQ"/>
    <property type="match status" value="1"/>
</dbReference>
<gene>
    <name evidence="6" type="ORF">DI609_04270</name>
</gene>
<dbReference type="InterPro" id="IPR002491">
    <property type="entry name" value="ABC_transptr_periplasmic_BD"/>
</dbReference>
<comment type="caution">
    <text evidence="6">The sequence shown here is derived from an EMBL/GenBank/DDBJ whole genome shotgun (WGS) entry which is preliminary data.</text>
</comment>
<evidence type="ECO:0000256" key="3">
    <source>
        <dbReference type="ARBA" id="ARBA00022448"/>
    </source>
</evidence>
<dbReference type="PROSITE" id="PS51257">
    <property type="entry name" value="PROKAR_LIPOPROTEIN"/>
    <property type="match status" value="1"/>
</dbReference>
<evidence type="ECO:0000313" key="6">
    <source>
        <dbReference type="EMBL" id="PZP01391.1"/>
    </source>
</evidence>
<name>A0A2W5B3Z7_9CORY</name>
<dbReference type="AlphaFoldDB" id="A0A2W5B3Z7"/>
<sequence length="347" mass="37029">MLVRSTFGIIPAVSACRGGPGRTRKSKRLKISHALVAAAAGFSLILTGCAAEDNSAENNSASSQQNNADRTYTLEAENGTVELESEPKRIVVLDYASLDTLAALGEKDRVVSTAKAATIPKAAEGIEANAGSLKEPDMEAIAAADPDLILIGGRQAKMLKEFEKIAPTANMTINYDHYTIESNLERVEALGKLFGKEAEAKEKADEIRDRVKKISESVPADKKEAAVLMTSGGEISLYGADSRFGLVFNDLGFTPAGDIKSDSAHGENASFELLKKINPKTMFVIDRDAAIGQEGHSAKATLDNELVKQTDAAKEDRIYMLSGADWYLNGGGIAGMNTMLDDIEQAL</sequence>
<comment type="similarity">
    <text evidence="2">Belongs to the bacterial solute-binding protein 8 family.</text>
</comment>
<evidence type="ECO:0000256" key="1">
    <source>
        <dbReference type="ARBA" id="ARBA00004196"/>
    </source>
</evidence>
<dbReference type="EMBL" id="QFNY01000074">
    <property type="protein sequence ID" value="PZP01391.1"/>
    <property type="molecule type" value="Genomic_DNA"/>
</dbReference>
<reference evidence="6 7" key="1">
    <citation type="submission" date="2017-11" db="EMBL/GenBank/DDBJ databases">
        <title>Infants hospitalized years apart are colonized by the same room-sourced microbial strains.</title>
        <authorList>
            <person name="Brooks B."/>
            <person name="Olm M.R."/>
            <person name="Firek B.A."/>
            <person name="Baker R."/>
            <person name="Thomas B.C."/>
            <person name="Morowitz M.J."/>
            <person name="Banfield J.F."/>
        </authorList>
    </citation>
    <scope>NUCLEOTIDE SEQUENCE [LARGE SCALE GENOMIC DNA]</scope>
    <source>
        <strain evidence="6">S2_012_000_R3_87</strain>
    </source>
</reference>
<evidence type="ECO:0000259" key="5">
    <source>
        <dbReference type="PROSITE" id="PS50983"/>
    </source>
</evidence>
<evidence type="ECO:0000313" key="7">
    <source>
        <dbReference type="Proteomes" id="UP000249451"/>
    </source>
</evidence>
<accession>A0A2W5B3Z7</accession>
<dbReference type="SUPFAM" id="SSF53807">
    <property type="entry name" value="Helical backbone' metal receptor"/>
    <property type="match status" value="1"/>
</dbReference>
<keyword evidence="3" id="KW-0813">Transport</keyword>
<dbReference type="GO" id="GO:0030288">
    <property type="term" value="C:outer membrane-bounded periplasmic space"/>
    <property type="evidence" value="ECO:0007669"/>
    <property type="project" value="TreeGrafter"/>
</dbReference>
<dbReference type="CDD" id="cd01140">
    <property type="entry name" value="FatB"/>
    <property type="match status" value="1"/>
</dbReference>
<dbReference type="Proteomes" id="UP000249451">
    <property type="component" value="Unassembled WGS sequence"/>
</dbReference>
<dbReference type="Pfam" id="PF01497">
    <property type="entry name" value="Peripla_BP_2"/>
    <property type="match status" value="1"/>
</dbReference>
<protein>
    <submittedName>
        <fullName evidence="6">Iron ABC transporter substrate-binding protein</fullName>
    </submittedName>
</protein>
<comment type="subcellular location">
    <subcellularLocation>
        <location evidence="1">Cell envelope</location>
    </subcellularLocation>
</comment>
<dbReference type="InterPro" id="IPR051313">
    <property type="entry name" value="Bact_iron-sidero_bind"/>
</dbReference>
<organism evidence="6 7">
    <name type="scientific">Corynebacterium urealyticum</name>
    <dbReference type="NCBI Taxonomy" id="43771"/>
    <lineage>
        <taxon>Bacteria</taxon>
        <taxon>Bacillati</taxon>
        <taxon>Actinomycetota</taxon>
        <taxon>Actinomycetes</taxon>
        <taxon>Mycobacteriales</taxon>
        <taxon>Corynebacteriaceae</taxon>
        <taxon>Corynebacterium</taxon>
    </lineage>
</organism>
<dbReference type="InterPro" id="IPR033870">
    <property type="entry name" value="FatB"/>
</dbReference>
<proteinExistence type="inferred from homology"/>
<dbReference type="Gene3D" id="3.40.50.1980">
    <property type="entry name" value="Nitrogenase molybdenum iron protein domain"/>
    <property type="match status" value="2"/>
</dbReference>
<feature type="domain" description="Fe/B12 periplasmic-binding" evidence="5">
    <location>
        <begin position="89"/>
        <end position="347"/>
    </location>
</feature>